<evidence type="ECO:0000256" key="5">
    <source>
        <dbReference type="ARBA" id="ARBA00022842"/>
    </source>
</evidence>
<protein>
    <recommendedName>
        <fullName evidence="7">Nudix hydrolase domain-containing protein</fullName>
    </recommendedName>
</protein>
<dbReference type="GO" id="GO:0016818">
    <property type="term" value="F:hydrolase activity, acting on acid anhydrides, in phosphorus-containing anhydrides"/>
    <property type="evidence" value="ECO:0007669"/>
    <property type="project" value="InterPro"/>
</dbReference>
<evidence type="ECO:0000313" key="9">
    <source>
        <dbReference type="Proteomes" id="UP000070444"/>
    </source>
</evidence>
<dbReference type="CDD" id="cd18870">
    <property type="entry name" value="NUDIX_AcylCoAdiphos_Nudt19"/>
    <property type="match status" value="1"/>
</dbReference>
<accession>A0A137P7P7</accession>
<keyword evidence="9" id="KW-1185">Reference proteome</keyword>
<dbReference type="InterPro" id="IPR039121">
    <property type="entry name" value="NUDT19"/>
</dbReference>
<evidence type="ECO:0000256" key="6">
    <source>
        <dbReference type="ARBA" id="ARBA00023211"/>
    </source>
</evidence>
<proteinExistence type="predicted"/>
<keyword evidence="6" id="KW-0464">Manganese</keyword>
<dbReference type="SUPFAM" id="SSF55811">
    <property type="entry name" value="Nudix"/>
    <property type="match status" value="1"/>
</dbReference>
<comment type="cofactor">
    <cofactor evidence="1">
        <name>Mn(2+)</name>
        <dbReference type="ChEBI" id="CHEBI:29035"/>
    </cofactor>
</comment>
<dbReference type="STRING" id="796925.A0A137P7P7"/>
<dbReference type="PANTHER" id="PTHR12318:SF0">
    <property type="entry name" value="ACYL-COENZYME A DIPHOSPHATASE NUDT19"/>
    <property type="match status" value="1"/>
</dbReference>
<dbReference type="Gene3D" id="3.90.79.10">
    <property type="entry name" value="Nucleoside Triphosphate Pyrophosphohydrolase"/>
    <property type="match status" value="1"/>
</dbReference>
<dbReference type="OrthoDB" id="1695362at2759"/>
<keyword evidence="3" id="KW-0479">Metal-binding</keyword>
<evidence type="ECO:0000256" key="4">
    <source>
        <dbReference type="ARBA" id="ARBA00022801"/>
    </source>
</evidence>
<gene>
    <name evidence="8" type="ORF">CONCODRAFT_6399</name>
</gene>
<dbReference type="GO" id="GO:0005739">
    <property type="term" value="C:mitochondrion"/>
    <property type="evidence" value="ECO:0007669"/>
    <property type="project" value="TreeGrafter"/>
</dbReference>
<evidence type="ECO:0000256" key="2">
    <source>
        <dbReference type="ARBA" id="ARBA00001946"/>
    </source>
</evidence>
<dbReference type="Proteomes" id="UP000070444">
    <property type="component" value="Unassembled WGS sequence"/>
</dbReference>
<dbReference type="EMBL" id="KQ964488">
    <property type="protein sequence ID" value="KXN70951.1"/>
    <property type="molecule type" value="Genomic_DNA"/>
</dbReference>
<sequence length="341" mass="39093">MSDNGSMEENDSKFRIAASLILIQKQVNDDSYEILMMKRSNTTTFKSLTVFPGGAQDKVDSLDYWKQPEDIKLTSLKLTAIRETFEEAGILLTAPQVSLSEVEVKEWREKLEENPQIFIEMCQHYKVSPDVDNLYYVSHWFPPSVVPKKFSTFFFAYLAPNPIAPHQPNTKGSQRELTNLEYKTPSSWIKLQRDQIIFYPPQFYTCSILANSFPTYSSISKHLKTSPKTEPKSMIPQVQVLDDSQIDLKAWGIDSEILSAVYYHIFPGDFQFNGDFEDVDYGPLSASGAKFRKGRNYHRIFGIVEGMNFRDLKLITNMKLNSGRFLVHDSCANNDINMAKL</sequence>
<reference evidence="8 9" key="1">
    <citation type="journal article" date="2015" name="Genome Biol. Evol.">
        <title>Phylogenomic analyses indicate that early fungi evolved digesting cell walls of algal ancestors of land plants.</title>
        <authorList>
            <person name="Chang Y."/>
            <person name="Wang S."/>
            <person name="Sekimoto S."/>
            <person name="Aerts A.L."/>
            <person name="Choi C."/>
            <person name="Clum A."/>
            <person name="LaButti K.M."/>
            <person name="Lindquist E.A."/>
            <person name="Yee Ngan C."/>
            <person name="Ohm R.A."/>
            <person name="Salamov A.A."/>
            <person name="Grigoriev I.V."/>
            <person name="Spatafora J.W."/>
            <person name="Berbee M.L."/>
        </authorList>
    </citation>
    <scope>NUCLEOTIDE SEQUENCE [LARGE SCALE GENOMIC DNA]</scope>
    <source>
        <strain evidence="8 9">NRRL 28638</strain>
    </source>
</reference>
<name>A0A137P7P7_CONC2</name>
<dbReference type="PROSITE" id="PS51462">
    <property type="entry name" value="NUDIX"/>
    <property type="match status" value="1"/>
</dbReference>
<evidence type="ECO:0000313" key="8">
    <source>
        <dbReference type="EMBL" id="KXN70951.1"/>
    </source>
</evidence>
<dbReference type="InterPro" id="IPR015797">
    <property type="entry name" value="NUDIX_hydrolase-like_dom_sf"/>
</dbReference>
<comment type="cofactor">
    <cofactor evidence="2">
        <name>Mg(2+)</name>
        <dbReference type="ChEBI" id="CHEBI:18420"/>
    </cofactor>
</comment>
<dbReference type="GO" id="GO:0046872">
    <property type="term" value="F:metal ion binding"/>
    <property type="evidence" value="ECO:0007669"/>
    <property type="project" value="UniProtKB-KW"/>
</dbReference>
<evidence type="ECO:0000259" key="7">
    <source>
        <dbReference type="PROSITE" id="PS51462"/>
    </source>
</evidence>
<evidence type="ECO:0000256" key="1">
    <source>
        <dbReference type="ARBA" id="ARBA00001936"/>
    </source>
</evidence>
<dbReference type="AlphaFoldDB" id="A0A137P7P7"/>
<dbReference type="PANTHER" id="PTHR12318">
    <property type="entry name" value="TESTOSTERONE-REGULATED PROTEIN RP2"/>
    <property type="match status" value="1"/>
</dbReference>
<feature type="domain" description="Nudix hydrolase" evidence="7">
    <location>
        <begin position="13"/>
        <end position="205"/>
    </location>
</feature>
<dbReference type="InterPro" id="IPR000086">
    <property type="entry name" value="NUDIX_hydrolase_dom"/>
</dbReference>
<keyword evidence="5" id="KW-0460">Magnesium</keyword>
<organism evidence="8 9">
    <name type="scientific">Conidiobolus coronatus (strain ATCC 28846 / CBS 209.66 / NRRL 28638)</name>
    <name type="common">Delacroixia coronata</name>
    <dbReference type="NCBI Taxonomy" id="796925"/>
    <lineage>
        <taxon>Eukaryota</taxon>
        <taxon>Fungi</taxon>
        <taxon>Fungi incertae sedis</taxon>
        <taxon>Zoopagomycota</taxon>
        <taxon>Entomophthoromycotina</taxon>
        <taxon>Entomophthoromycetes</taxon>
        <taxon>Entomophthorales</taxon>
        <taxon>Ancylistaceae</taxon>
        <taxon>Conidiobolus</taxon>
    </lineage>
</organism>
<keyword evidence="4" id="KW-0378">Hydrolase</keyword>
<evidence type="ECO:0000256" key="3">
    <source>
        <dbReference type="ARBA" id="ARBA00022723"/>
    </source>
</evidence>